<comment type="caution">
    <text evidence="1">The sequence shown here is derived from an EMBL/GenBank/DDBJ whole genome shotgun (WGS) entry which is preliminary data.</text>
</comment>
<organism evidence="1 2">
    <name type="scientific">Porites evermanni</name>
    <dbReference type="NCBI Taxonomy" id="104178"/>
    <lineage>
        <taxon>Eukaryota</taxon>
        <taxon>Metazoa</taxon>
        <taxon>Cnidaria</taxon>
        <taxon>Anthozoa</taxon>
        <taxon>Hexacorallia</taxon>
        <taxon>Scleractinia</taxon>
        <taxon>Fungiina</taxon>
        <taxon>Poritidae</taxon>
        <taxon>Porites</taxon>
    </lineage>
</organism>
<evidence type="ECO:0000313" key="2">
    <source>
        <dbReference type="Proteomes" id="UP001159427"/>
    </source>
</evidence>
<sequence>NLQQPSSISNAINRYFCNVPTELASKLPKADRHFSAYMRRKKSTFRFAQLQNKVVRVINNVPLRDHITPHYANLGLIKLPDIVKLNTCQLIYDHFVDKKPSNFTLASVSEQHNYDTRSASLQHLNPSSFKINLRKFCPTVIGCYY</sequence>
<feature type="non-terminal residue" evidence="1">
    <location>
        <position position="1"/>
    </location>
</feature>
<feature type="non-terminal residue" evidence="1">
    <location>
        <position position="145"/>
    </location>
</feature>
<dbReference type="EMBL" id="CALNXI010001347">
    <property type="protein sequence ID" value="CAH3165809.1"/>
    <property type="molecule type" value="Genomic_DNA"/>
</dbReference>
<evidence type="ECO:0000313" key="1">
    <source>
        <dbReference type="EMBL" id="CAH3165809.1"/>
    </source>
</evidence>
<name>A0ABN8QJW3_9CNID</name>
<evidence type="ECO:0008006" key="3">
    <source>
        <dbReference type="Google" id="ProtNLM"/>
    </source>
</evidence>
<dbReference type="Proteomes" id="UP001159427">
    <property type="component" value="Unassembled WGS sequence"/>
</dbReference>
<gene>
    <name evidence="1" type="ORF">PEVE_00005453</name>
</gene>
<protein>
    <recommendedName>
        <fullName evidence="3">Reverse transcriptase</fullName>
    </recommendedName>
</protein>
<accession>A0ABN8QJW3</accession>
<proteinExistence type="predicted"/>
<keyword evidence="2" id="KW-1185">Reference proteome</keyword>
<reference evidence="1 2" key="1">
    <citation type="submission" date="2022-05" db="EMBL/GenBank/DDBJ databases">
        <authorList>
            <consortium name="Genoscope - CEA"/>
            <person name="William W."/>
        </authorList>
    </citation>
    <scope>NUCLEOTIDE SEQUENCE [LARGE SCALE GENOMIC DNA]</scope>
</reference>